<evidence type="ECO:0000256" key="14">
    <source>
        <dbReference type="ARBA" id="ARBA00048202"/>
    </source>
</evidence>
<dbReference type="PIRSF" id="PIRSF000204">
    <property type="entry name" value="PNTB"/>
    <property type="match status" value="1"/>
</dbReference>
<evidence type="ECO:0000256" key="8">
    <source>
        <dbReference type="ARBA" id="ARBA00022692"/>
    </source>
</evidence>
<organism evidence="18 19">
    <name type="scientific">Mycolicibacterium hodleri</name>
    <dbReference type="NCBI Taxonomy" id="49897"/>
    <lineage>
        <taxon>Bacteria</taxon>
        <taxon>Bacillati</taxon>
        <taxon>Actinomycetota</taxon>
        <taxon>Actinomycetes</taxon>
        <taxon>Mycobacteriales</taxon>
        <taxon>Mycobacteriaceae</taxon>
        <taxon>Mycolicibacterium</taxon>
    </lineage>
</organism>
<comment type="similarity">
    <text evidence="3 15">Belongs to the PNT beta subunit family.</text>
</comment>
<keyword evidence="9 15" id="KW-0521">NADP</keyword>
<dbReference type="PANTHER" id="PTHR44758:SF1">
    <property type="entry name" value="NAD(P) TRANSHYDROGENASE SUBUNIT BETA"/>
    <property type="match status" value="1"/>
</dbReference>
<evidence type="ECO:0000256" key="1">
    <source>
        <dbReference type="ARBA" id="ARBA00003943"/>
    </source>
</evidence>
<comment type="function">
    <text evidence="1 15">The transhydrogenation between NADH and NADP is coupled to respiration and ATP hydrolysis and functions as a proton pump across the membrane.</text>
</comment>
<feature type="transmembrane region" description="Helical" evidence="16">
    <location>
        <begin position="245"/>
        <end position="263"/>
    </location>
</feature>
<proteinExistence type="inferred from homology"/>
<feature type="transmembrane region" description="Helical" evidence="16">
    <location>
        <begin position="62"/>
        <end position="81"/>
    </location>
</feature>
<keyword evidence="13 15" id="KW-0472">Membrane</keyword>
<evidence type="ECO:0000256" key="3">
    <source>
        <dbReference type="ARBA" id="ARBA00007919"/>
    </source>
</evidence>
<evidence type="ECO:0000256" key="4">
    <source>
        <dbReference type="ARBA" id="ARBA00012943"/>
    </source>
</evidence>
<dbReference type="RefSeq" id="WP_140695251.1">
    <property type="nucleotide sequence ID" value="NZ_RCZG01000010.1"/>
</dbReference>
<dbReference type="EMBL" id="RCZG01000010">
    <property type="protein sequence ID" value="TPG31873.1"/>
    <property type="molecule type" value="Genomic_DNA"/>
</dbReference>
<dbReference type="InterPro" id="IPR012136">
    <property type="entry name" value="NADH_DH_b"/>
</dbReference>
<keyword evidence="10 15" id="KW-1278">Translocase</keyword>
<feature type="transmembrane region" description="Helical" evidence="16">
    <location>
        <begin position="192"/>
        <end position="212"/>
    </location>
</feature>
<evidence type="ECO:0000256" key="15">
    <source>
        <dbReference type="PIRNR" id="PIRNR000204"/>
    </source>
</evidence>
<evidence type="ECO:0000259" key="17">
    <source>
        <dbReference type="Pfam" id="PF02233"/>
    </source>
</evidence>
<evidence type="ECO:0000256" key="12">
    <source>
        <dbReference type="ARBA" id="ARBA00023027"/>
    </source>
</evidence>
<dbReference type="OrthoDB" id="9763786at2"/>
<feature type="transmembrane region" description="Helical" evidence="16">
    <location>
        <begin position="168"/>
        <end position="186"/>
    </location>
</feature>
<evidence type="ECO:0000256" key="2">
    <source>
        <dbReference type="ARBA" id="ARBA00004429"/>
    </source>
</evidence>
<evidence type="ECO:0000256" key="11">
    <source>
        <dbReference type="ARBA" id="ARBA00022989"/>
    </source>
</evidence>
<dbReference type="GO" id="GO:0008750">
    <property type="term" value="F:proton-translocating NAD(P)+ transhydrogenase activity"/>
    <property type="evidence" value="ECO:0007669"/>
    <property type="project" value="UniProtKB-EC"/>
</dbReference>
<accession>A0A502E2P8</accession>
<feature type="transmembrane region" description="Helical" evidence="16">
    <location>
        <begin position="6"/>
        <end position="25"/>
    </location>
</feature>
<dbReference type="PANTHER" id="PTHR44758">
    <property type="entry name" value="NAD(P) TRANSHYDROGENASE SUBUNIT BETA"/>
    <property type="match status" value="1"/>
</dbReference>
<comment type="catalytic activity">
    <reaction evidence="14 15">
        <text>NAD(+) + NADPH + H(+)(in) = NADH + NADP(+) + H(+)(out)</text>
        <dbReference type="Rhea" id="RHEA:47992"/>
        <dbReference type="ChEBI" id="CHEBI:15378"/>
        <dbReference type="ChEBI" id="CHEBI:57540"/>
        <dbReference type="ChEBI" id="CHEBI:57783"/>
        <dbReference type="ChEBI" id="CHEBI:57945"/>
        <dbReference type="ChEBI" id="CHEBI:58349"/>
        <dbReference type="EC" id="7.1.1.1"/>
    </reaction>
</comment>
<feature type="transmembrane region" description="Helical" evidence="16">
    <location>
        <begin position="219"/>
        <end position="239"/>
    </location>
</feature>
<keyword evidence="8 16" id="KW-0812">Transmembrane</keyword>
<feature type="domain" description="NADP transhydrogenase beta-like" evidence="17">
    <location>
        <begin position="10"/>
        <end position="465"/>
    </location>
</feature>
<dbReference type="InterPro" id="IPR034300">
    <property type="entry name" value="PNTB-like"/>
</dbReference>
<name>A0A502E2P8_9MYCO</name>
<feature type="transmembrane region" description="Helical" evidence="16">
    <location>
        <begin position="93"/>
        <end position="115"/>
    </location>
</feature>
<dbReference type="Proteomes" id="UP000320095">
    <property type="component" value="Unassembled WGS sequence"/>
</dbReference>
<reference evidence="18 19" key="1">
    <citation type="journal article" date="2019" name="Environ. Microbiol.">
        <title>Species interactions and distinct microbial communities in high Arctic permafrost affected cryosols are associated with the CH4 and CO2 gas fluxes.</title>
        <authorList>
            <person name="Altshuler I."/>
            <person name="Hamel J."/>
            <person name="Turney S."/>
            <person name="Magnuson E."/>
            <person name="Levesque R."/>
            <person name="Greer C."/>
            <person name="Whyte L.G."/>
        </authorList>
    </citation>
    <scope>NUCLEOTIDE SEQUENCE [LARGE SCALE GENOMIC DNA]</scope>
    <source>
        <strain evidence="18 19">S5.20</strain>
    </source>
</reference>
<evidence type="ECO:0000256" key="9">
    <source>
        <dbReference type="ARBA" id="ARBA00022857"/>
    </source>
</evidence>
<keyword evidence="11 16" id="KW-1133">Transmembrane helix</keyword>
<dbReference type="InterPro" id="IPR029035">
    <property type="entry name" value="DHS-like_NAD/FAD-binding_dom"/>
</dbReference>
<keyword evidence="6 15" id="KW-1003">Cell membrane</keyword>
<evidence type="ECO:0000313" key="18">
    <source>
        <dbReference type="EMBL" id="TPG31873.1"/>
    </source>
</evidence>
<keyword evidence="7 15" id="KW-0997">Cell inner membrane</keyword>
<gene>
    <name evidence="18" type="ORF">EAH80_21100</name>
</gene>
<evidence type="ECO:0000256" key="6">
    <source>
        <dbReference type="ARBA" id="ARBA00022475"/>
    </source>
</evidence>
<keyword evidence="12 15" id="KW-0520">NAD</keyword>
<evidence type="ECO:0000256" key="13">
    <source>
        <dbReference type="ARBA" id="ARBA00023136"/>
    </source>
</evidence>
<dbReference type="Gene3D" id="3.40.50.1220">
    <property type="entry name" value="TPP-binding domain"/>
    <property type="match status" value="1"/>
</dbReference>
<feature type="transmembrane region" description="Helical" evidence="16">
    <location>
        <begin position="37"/>
        <end position="56"/>
    </location>
</feature>
<dbReference type="GO" id="GO:0050661">
    <property type="term" value="F:NADP binding"/>
    <property type="evidence" value="ECO:0007669"/>
    <property type="project" value="InterPro"/>
</dbReference>
<sequence>MSTSEFVIGAIYLAAATLFVVGLHLMRAPSTARRGNLISAGGMVLAVLTTILFALVTTGGTWVGWGSLVVGAAVGAVFGVAQARTVKMTAVPQLVSIFNAVGGGAAAAVAFASFVADTNQTPLSLTVSIPIVLDVLIGSVTFAGSLIAAGKLQGIISGSPLIFPGSRVLNVVVAVIALGAGVRALFGPPDVLVLLVVLIAALAFGVLMVLPIGGADAPVIVSLLNAFTGLAVAMAGFAIDNQALIIAGALVGAAGTILTLQMAKAMNRSVGSIMLGGFGTGDAAASTGSAPEDLTNVRQLDADDVAIQLAYAQHVLIVPGYGLAAAQAQHEVAELAKLLLDHGVDVKYAIHPVAGRMPGHMNVLLAEANVPYDQMLQLDEANSAFDTCDVALVVGANDVCNPDARKPGNAVSGMPILDVDRAKSVVVLKRSMHPGYAGIGNPLFTDPKTGMFFADAKKGLADIVTAVKEYVTA</sequence>
<dbReference type="Pfam" id="PF02233">
    <property type="entry name" value="PNTB"/>
    <property type="match status" value="1"/>
</dbReference>
<evidence type="ECO:0000256" key="5">
    <source>
        <dbReference type="ARBA" id="ARBA00014581"/>
    </source>
</evidence>
<evidence type="ECO:0000313" key="19">
    <source>
        <dbReference type="Proteomes" id="UP000320095"/>
    </source>
</evidence>
<dbReference type="SUPFAM" id="SSF52467">
    <property type="entry name" value="DHS-like NAD/FAD-binding domain"/>
    <property type="match status" value="1"/>
</dbReference>
<evidence type="ECO:0000256" key="16">
    <source>
        <dbReference type="SAM" id="Phobius"/>
    </source>
</evidence>
<evidence type="ECO:0000256" key="7">
    <source>
        <dbReference type="ARBA" id="ARBA00022519"/>
    </source>
</evidence>
<feature type="transmembrane region" description="Helical" evidence="16">
    <location>
        <begin position="127"/>
        <end position="148"/>
    </location>
</feature>
<dbReference type="EC" id="7.1.1.1" evidence="4 15"/>
<keyword evidence="19" id="KW-1185">Reference proteome</keyword>
<comment type="caution">
    <text evidence="18">The sequence shown here is derived from an EMBL/GenBank/DDBJ whole genome shotgun (WGS) entry which is preliminary data.</text>
</comment>
<dbReference type="AlphaFoldDB" id="A0A502E2P8"/>
<dbReference type="GO" id="GO:0005886">
    <property type="term" value="C:plasma membrane"/>
    <property type="evidence" value="ECO:0007669"/>
    <property type="project" value="UniProtKB-SubCell"/>
</dbReference>
<protein>
    <recommendedName>
        <fullName evidence="5 15">NAD(P) transhydrogenase subunit beta</fullName>
        <ecNumber evidence="4 15">7.1.1.1</ecNumber>
    </recommendedName>
    <alternativeName>
        <fullName evidence="15">Nicotinamide nucleotide transhydrogenase subunit beta</fullName>
    </alternativeName>
</protein>
<evidence type="ECO:0000256" key="10">
    <source>
        <dbReference type="ARBA" id="ARBA00022967"/>
    </source>
</evidence>
<comment type="subcellular location">
    <subcellularLocation>
        <location evidence="2">Cell inner membrane</location>
        <topology evidence="2">Multi-pass membrane protein</topology>
    </subcellularLocation>
</comment>